<evidence type="ECO:0000313" key="7">
    <source>
        <dbReference type="EMBL" id="KAF7726190.1"/>
    </source>
</evidence>
<keyword evidence="4 6" id="KW-1133">Transmembrane helix</keyword>
<dbReference type="PANTHER" id="PTHR10383">
    <property type="entry name" value="SERINE INCORPORATOR"/>
    <property type="match status" value="1"/>
</dbReference>
<feature type="transmembrane region" description="Helical" evidence="6">
    <location>
        <begin position="181"/>
        <end position="202"/>
    </location>
</feature>
<evidence type="ECO:0000256" key="6">
    <source>
        <dbReference type="SAM" id="Phobius"/>
    </source>
</evidence>
<accession>A0A8H7BSY8</accession>
<dbReference type="InterPro" id="IPR005016">
    <property type="entry name" value="TDE1/TMS"/>
</dbReference>
<comment type="similarity">
    <text evidence="2">Belongs to the TDE1 family.</text>
</comment>
<evidence type="ECO:0000313" key="8">
    <source>
        <dbReference type="Proteomes" id="UP000605846"/>
    </source>
</evidence>
<dbReference type="GO" id="GO:0016020">
    <property type="term" value="C:membrane"/>
    <property type="evidence" value="ECO:0007669"/>
    <property type="project" value="UniProtKB-SubCell"/>
</dbReference>
<dbReference type="EMBL" id="JABAYA010000082">
    <property type="protein sequence ID" value="KAF7726190.1"/>
    <property type="molecule type" value="Genomic_DNA"/>
</dbReference>
<feature type="transmembrane region" description="Helical" evidence="6">
    <location>
        <begin position="112"/>
        <end position="130"/>
    </location>
</feature>
<protein>
    <submittedName>
        <fullName evidence="7">Uncharacterized protein</fullName>
    </submittedName>
</protein>
<keyword evidence="8" id="KW-1185">Reference proteome</keyword>
<feature type="transmembrane region" description="Helical" evidence="6">
    <location>
        <begin position="9"/>
        <end position="33"/>
    </location>
</feature>
<keyword evidence="5 6" id="KW-0472">Membrane</keyword>
<organism evidence="7 8">
    <name type="scientific">Apophysomyces ossiformis</name>
    <dbReference type="NCBI Taxonomy" id="679940"/>
    <lineage>
        <taxon>Eukaryota</taxon>
        <taxon>Fungi</taxon>
        <taxon>Fungi incertae sedis</taxon>
        <taxon>Mucoromycota</taxon>
        <taxon>Mucoromycotina</taxon>
        <taxon>Mucoromycetes</taxon>
        <taxon>Mucorales</taxon>
        <taxon>Mucorineae</taxon>
        <taxon>Mucoraceae</taxon>
        <taxon>Apophysomyces</taxon>
    </lineage>
</organism>
<evidence type="ECO:0000256" key="5">
    <source>
        <dbReference type="ARBA" id="ARBA00023136"/>
    </source>
</evidence>
<name>A0A8H7BSY8_9FUNG</name>
<comment type="caution">
    <text evidence="7">The sequence shown here is derived from an EMBL/GenBank/DDBJ whole genome shotgun (WGS) entry which is preliminary data.</text>
</comment>
<sequence>MEESNKWKYILIGGTLFLYAASVTLTGVMYGFFATNGCSLNQFFVTFNLVLCILITLLCVAPAVQDANSRSGLAQASIVVIYCTYLVLSAVVNEPSDKQCNPLHRAQGTQTTTVVMGAIFTFLAVAYSTSRAATQGDKLSSPSREHLLASVETGVMPRSALDDDHDELDDEQDGAMYSYSFFHFVFAIAAMYVAMLLTNWYVSTAK</sequence>
<evidence type="ECO:0000256" key="3">
    <source>
        <dbReference type="ARBA" id="ARBA00022692"/>
    </source>
</evidence>
<reference evidence="7" key="1">
    <citation type="submission" date="2020-01" db="EMBL/GenBank/DDBJ databases">
        <title>Genome Sequencing of Three Apophysomyces-Like Fungal Strains Confirms a Novel Fungal Genus in the Mucoromycota with divergent Burkholderia-like Endosymbiotic Bacteria.</title>
        <authorList>
            <person name="Stajich J.E."/>
            <person name="Macias A.M."/>
            <person name="Carter-House D."/>
            <person name="Lovett B."/>
            <person name="Kasson L.R."/>
            <person name="Berry K."/>
            <person name="Grigoriev I."/>
            <person name="Chang Y."/>
            <person name="Spatafora J."/>
            <person name="Kasson M.T."/>
        </authorList>
    </citation>
    <scope>NUCLEOTIDE SEQUENCE</scope>
    <source>
        <strain evidence="7">NRRL A-21654</strain>
    </source>
</reference>
<dbReference type="PANTHER" id="PTHR10383:SF9">
    <property type="entry name" value="SERINE INCORPORATOR, ISOFORM F"/>
    <property type="match status" value="1"/>
</dbReference>
<comment type="subcellular location">
    <subcellularLocation>
        <location evidence="1">Membrane</location>
        <topology evidence="1">Multi-pass membrane protein</topology>
    </subcellularLocation>
</comment>
<proteinExistence type="inferred from homology"/>
<evidence type="ECO:0000256" key="2">
    <source>
        <dbReference type="ARBA" id="ARBA00006665"/>
    </source>
</evidence>
<keyword evidence="3 6" id="KW-0812">Transmembrane</keyword>
<dbReference type="AlphaFoldDB" id="A0A8H7BSY8"/>
<gene>
    <name evidence="7" type="ORF">EC973_008988</name>
</gene>
<feature type="transmembrane region" description="Helical" evidence="6">
    <location>
        <begin position="39"/>
        <end position="61"/>
    </location>
</feature>
<evidence type="ECO:0000256" key="1">
    <source>
        <dbReference type="ARBA" id="ARBA00004141"/>
    </source>
</evidence>
<dbReference type="Proteomes" id="UP000605846">
    <property type="component" value="Unassembled WGS sequence"/>
</dbReference>
<evidence type="ECO:0000256" key="4">
    <source>
        <dbReference type="ARBA" id="ARBA00022989"/>
    </source>
</evidence>
<feature type="transmembrane region" description="Helical" evidence="6">
    <location>
        <begin position="73"/>
        <end position="92"/>
    </location>
</feature>
<dbReference type="OrthoDB" id="5963193at2759"/>
<dbReference type="Pfam" id="PF03348">
    <property type="entry name" value="Serinc"/>
    <property type="match status" value="1"/>
</dbReference>